<protein>
    <submittedName>
        <fullName evidence="2">Uncharacterized protein</fullName>
    </submittedName>
</protein>
<evidence type="ECO:0000313" key="2">
    <source>
        <dbReference type="EMBL" id="SYZ78875.1"/>
    </source>
</evidence>
<keyword evidence="1" id="KW-1133">Transmembrane helix</keyword>
<keyword evidence="1" id="KW-0812">Transmembrane</keyword>
<feature type="transmembrane region" description="Helical" evidence="1">
    <location>
        <begin position="12"/>
        <end position="29"/>
    </location>
</feature>
<dbReference type="Proteomes" id="UP000262072">
    <property type="component" value="Unassembled WGS sequence"/>
</dbReference>
<keyword evidence="1" id="KW-0472">Membrane</keyword>
<feature type="transmembrane region" description="Helical" evidence="1">
    <location>
        <begin position="41"/>
        <end position="63"/>
    </location>
</feature>
<dbReference type="RefSeq" id="WP_119093267.1">
    <property type="nucleotide sequence ID" value="NZ_UNRR01000020.1"/>
</dbReference>
<gene>
    <name evidence="2" type="ORF">TART1_1691</name>
</gene>
<dbReference type="EMBL" id="UNRR01000020">
    <property type="protein sequence ID" value="SYZ78875.1"/>
    <property type="molecule type" value="Genomic_DNA"/>
</dbReference>
<dbReference type="AlphaFoldDB" id="A0A383TFG6"/>
<name>A0A383TFG6_9LACT</name>
<proteinExistence type="predicted"/>
<evidence type="ECO:0000256" key="1">
    <source>
        <dbReference type="SAM" id="Phobius"/>
    </source>
</evidence>
<accession>A0A383TFG6</accession>
<reference evidence="3" key="1">
    <citation type="submission" date="2018-05" db="EMBL/GenBank/DDBJ databases">
        <authorList>
            <person name="Strepis N."/>
        </authorList>
    </citation>
    <scope>NUCLEOTIDE SEQUENCE [LARGE SCALE GENOMIC DNA]</scope>
</reference>
<dbReference type="OrthoDB" id="2168212at2"/>
<sequence>MNFLRKMWRFLDRWNTLTGYFIGGVWLLFNGNFYNNGITNIRYVYFFNISGILMLVLVALKILEKVLKKKKENTY</sequence>
<evidence type="ECO:0000313" key="3">
    <source>
        <dbReference type="Proteomes" id="UP000262072"/>
    </source>
</evidence>
<organism evidence="2 3">
    <name type="scientific">Trichococcus shcherbakoviae</name>
    <dbReference type="NCBI Taxonomy" id="2094020"/>
    <lineage>
        <taxon>Bacteria</taxon>
        <taxon>Bacillati</taxon>
        <taxon>Bacillota</taxon>
        <taxon>Bacilli</taxon>
        <taxon>Lactobacillales</taxon>
        <taxon>Carnobacteriaceae</taxon>
        <taxon>Trichococcus</taxon>
    </lineage>
</organism>